<dbReference type="Proteomes" id="UP000196778">
    <property type="component" value="Unassembled WGS sequence"/>
</dbReference>
<accession>A0A1R4JQD2</accession>
<evidence type="ECO:0000313" key="3">
    <source>
        <dbReference type="Proteomes" id="UP000196778"/>
    </source>
</evidence>
<dbReference type="EMBL" id="FUKR01000050">
    <property type="protein sequence ID" value="SJN34208.1"/>
    <property type="molecule type" value="Genomic_DNA"/>
</dbReference>
<name>A0A1R4JQD2_9MICO</name>
<gene>
    <name evidence="2" type="ORF">FM119_08830</name>
</gene>
<sequence length="700" mass="73357">MQRTNFYKDPMMSFDSTVPQPKPTVLVGTVGQVKDGNGPFGTMSFASLATMGQFNMTGLALFGGPLSAWLPAGVGAVTLSLYVRASIECEIRITTTASGNTMMTPFIVPQGEWTRLVVTISIGTSSAMAAYLEADPTSEAGPRRVEIAAVQLEEGSEATPFFAGDFSSSPMWQSSWLGEPGRSASVARIRDEVPTAPTYEVPAVEIRDRNRNRVGLLAGADSVTISPRKNTTGVWTAVLPARVLDDDGNEVLNRSAQLLAEDGAGIRTVLPGGRAVSGPVETRALDESTDDPGGTWTFTGCTDMHILEDDVAYPDPSNAAPGMQSKTKDYRKGAAETLMRAFVSDNIGPTAPTARRLTGLTLTLDQGRGGTVEGTGEWQSLLELLQGVGRVSGLVFDVFQNDDGQLVFAVDTPVDAAAHVRMSVYNGDLDSTSATSAAPAATEVLVLGPEDETTVRRTVIRRTTATSEAAATRWGRRRVRVIDARGSETATEMAQAGDEELADGGDTVTSVKVVPADGAAARAGIDWWLGSLVAVDVAGVEMVAEITEVNFMIAAEGVLVTATVGDSVGYDEAEVVAARLADLESRTSAVERTASATANAGTRLNNLEVRVSTLEAAESSRLAMAAGTVLVAPGTPTTVTVAYPAGRFSTTPSTVAGPATGVPQYVLVSVSNESATSFQIVLRRSGSTNTGVRWIAMERG</sequence>
<dbReference type="AlphaFoldDB" id="A0A1R4JQD2"/>
<dbReference type="InterPro" id="IPR029432">
    <property type="entry name" value="Gp28/Gp37-like_dom"/>
</dbReference>
<keyword evidence="3" id="KW-1185">Reference proteome</keyword>
<organism evidence="2 3">
    <name type="scientific">Mycetocola reblochoni REB411</name>
    <dbReference type="NCBI Taxonomy" id="1255698"/>
    <lineage>
        <taxon>Bacteria</taxon>
        <taxon>Bacillati</taxon>
        <taxon>Actinomycetota</taxon>
        <taxon>Actinomycetes</taxon>
        <taxon>Micrococcales</taxon>
        <taxon>Microbacteriaceae</taxon>
        <taxon>Mycetocola</taxon>
    </lineage>
</organism>
<evidence type="ECO:0000259" key="1">
    <source>
        <dbReference type="Pfam" id="PF14594"/>
    </source>
</evidence>
<dbReference type="RefSeq" id="WP_087137304.1">
    <property type="nucleotide sequence ID" value="NZ_FUKR01000050.1"/>
</dbReference>
<feature type="domain" description="Gp28/Gp37-like" evidence="1">
    <location>
        <begin position="204"/>
        <end position="566"/>
    </location>
</feature>
<protein>
    <recommendedName>
        <fullName evidence="1">Gp28/Gp37-like domain-containing protein</fullName>
    </recommendedName>
</protein>
<reference evidence="3" key="1">
    <citation type="submission" date="2017-02" db="EMBL/GenBank/DDBJ databases">
        <authorList>
            <person name="Dridi B."/>
        </authorList>
    </citation>
    <scope>NUCLEOTIDE SEQUENCE [LARGE SCALE GENOMIC DNA]</scope>
    <source>
        <strain evidence="3">EB411</strain>
    </source>
</reference>
<proteinExistence type="predicted"/>
<evidence type="ECO:0000313" key="2">
    <source>
        <dbReference type="EMBL" id="SJN34208.1"/>
    </source>
</evidence>
<dbReference type="Pfam" id="PF14594">
    <property type="entry name" value="Sipho_Gp37"/>
    <property type="match status" value="1"/>
</dbReference>